<accession>A0ABT9HU58</accession>
<evidence type="ECO:0000313" key="2">
    <source>
        <dbReference type="EMBL" id="MDP5134665.1"/>
    </source>
</evidence>
<evidence type="ECO:0000313" key="3">
    <source>
        <dbReference type="Proteomes" id="UP001231109"/>
    </source>
</evidence>
<proteinExistence type="predicted"/>
<sequence>MAETHSPLSQLADISEPPLALGFAFTPIWWLLSLVLITGLFYVALRFYQRWRFYAAKRQALQLLEQASVEKNAASMFNQLIKRVLVHYQPAHPALSLNSKQWQQWLAAQQDMPLPDLTRLLYQAGNDRAGTEQFYQFAKVWLTHYNANAPLVTPQKETSNA</sequence>
<feature type="transmembrane region" description="Helical" evidence="1">
    <location>
        <begin position="28"/>
        <end position="48"/>
    </location>
</feature>
<gene>
    <name evidence="2" type="ORF">ORJ04_01710</name>
</gene>
<keyword evidence="3" id="KW-1185">Reference proteome</keyword>
<evidence type="ECO:0000256" key="1">
    <source>
        <dbReference type="SAM" id="Phobius"/>
    </source>
</evidence>
<organism evidence="2 3">
    <name type="scientific">Rheinheimera baltica</name>
    <dbReference type="NCBI Taxonomy" id="67576"/>
    <lineage>
        <taxon>Bacteria</taxon>
        <taxon>Pseudomonadati</taxon>
        <taxon>Pseudomonadota</taxon>
        <taxon>Gammaproteobacteria</taxon>
        <taxon>Chromatiales</taxon>
        <taxon>Chromatiaceae</taxon>
        <taxon>Rheinheimera</taxon>
    </lineage>
</organism>
<comment type="caution">
    <text evidence="2">The sequence shown here is derived from an EMBL/GenBank/DDBJ whole genome shotgun (WGS) entry which is preliminary data.</text>
</comment>
<reference evidence="2 3" key="1">
    <citation type="submission" date="2022-11" db="EMBL/GenBank/DDBJ databases">
        <title>Viruses from the air-sea interface of a natural surface slick.</title>
        <authorList>
            <person name="Rahlff J."/>
            <person name="Holmfeldt K."/>
        </authorList>
    </citation>
    <scope>NUCLEOTIDE SEQUENCE [LARGE SCALE GENOMIC DNA]</scope>
    <source>
        <strain evidence="2 3">SMS4</strain>
    </source>
</reference>
<protein>
    <submittedName>
        <fullName evidence="2">DUF4381 domain-containing protein</fullName>
    </submittedName>
</protein>
<keyword evidence="1" id="KW-0812">Transmembrane</keyword>
<dbReference type="Proteomes" id="UP001231109">
    <property type="component" value="Unassembled WGS sequence"/>
</dbReference>
<keyword evidence="1" id="KW-1133">Transmembrane helix</keyword>
<keyword evidence="1" id="KW-0472">Membrane</keyword>
<dbReference type="RefSeq" id="WP_305973358.1">
    <property type="nucleotide sequence ID" value="NZ_JAPJDZ010000002.1"/>
</dbReference>
<name>A0ABT9HU58_9GAMM</name>
<dbReference type="InterPro" id="IPR025489">
    <property type="entry name" value="DUF4381"/>
</dbReference>
<dbReference type="Pfam" id="PF14316">
    <property type="entry name" value="DUF4381"/>
    <property type="match status" value="1"/>
</dbReference>
<dbReference type="EMBL" id="JAPJDZ010000002">
    <property type="protein sequence ID" value="MDP5134665.1"/>
    <property type="molecule type" value="Genomic_DNA"/>
</dbReference>